<evidence type="ECO:0000313" key="2">
    <source>
        <dbReference type="Proteomes" id="UP001497444"/>
    </source>
</evidence>
<comment type="caution">
    <text evidence="1">The sequence shown here is derived from an EMBL/GenBank/DDBJ whole genome shotgun (WGS) entry which is preliminary data.</text>
</comment>
<accession>A0ABP0VJB2</accession>
<organism evidence="1 2">
    <name type="scientific">Sphagnum jensenii</name>
    <dbReference type="NCBI Taxonomy" id="128206"/>
    <lineage>
        <taxon>Eukaryota</taxon>
        <taxon>Viridiplantae</taxon>
        <taxon>Streptophyta</taxon>
        <taxon>Embryophyta</taxon>
        <taxon>Bryophyta</taxon>
        <taxon>Sphagnophytina</taxon>
        <taxon>Sphagnopsida</taxon>
        <taxon>Sphagnales</taxon>
        <taxon>Sphagnaceae</taxon>
        <taxon>Sphagnum</taxon>
    </lineage>
</organism>
<protein>
    <submittedName>
        <fullName evidence="1">Uncharacterized protein</fullName>
    </submittedName>
</protein>
<dbReference type="Proteomes" id="UP001497444">
    <property type="component" value="Unassembled WGS sequence"/>
</dbReference>
<reference evidence="1" key="1">
    <citation type="submission" date="2024-02" db="EMBL/GenBank/DDBJ databases">
        <authorList>
            <consortium name="ELIXIR-Norway"/>
            <consortium name="Elixir Norway"/>
        </authorList>
    </citation>
    <scope>NUCLEOTIDE SEQUENCE</scope>
</reference>
<keyword evidence="2" id="KW-1185">Reference proteome</keyword>
<evidence type="ECO:0000313" key="1">
    <source>
        <dbReference type="EMBL" id="CAK9254282.1"/>
    </source>
</evidence>
<name>A0ABP0VJB2_9BRYO</name>
<gene>
    <name evidence="1" type="ORF">CSSPJE1EN1_LOCUS29660</name>
</gene>
<proteinExistence type="predicted"/>
<dbReference type="EMBL" id="CAXAQS010001004">
    <property type="protein sequence ID" value="CAK9254282.1"/>
    <property type="molecule type" value="Genomic_DNA"/>
</dbReference>
<sequence>MVVGFALSSFYTASIAPAALPSNSLTFTGSSSLIRVTHPTKRGASYLNVLTYGDSINVTGLDSLNSKQNLKLSYNLSKDLYTLTSVNGTIDAITSFKQVSYVLVDSTISSSYGMVSGTDNTGKPQSFPVGDIVSIGTNGRVL</sequence>